<dbReference type="InterPro" id="IPR002941">
    <property type="entry name" value="DNA_methylase_N4/N6"/>
</dbReference>
<feature type="non-terminal residue" evidence="6">
    <location>
        <position position="1"/>
    </location>
</feature>
<dbReference type="GO" id="GO:0003677">
    <property type="term" value="F:DNA binding"/>
    <property type="evidence" value="ECO:0007669"/>
    <property type="project" value="InterPro"/>
</dbReference>
<dbReference type="PROSITE" id="PS00092">
    <property type="entry name" value="N6_MTASE"/>
    <property type="match status" value="1"/>
</dbReference>
<name>A0A0F8ZVL0_9ZZZZ</name>
<dbReference type="SUPFAM" id="SSF53335">
    <property type="entry name" value="S-adenosyl-L-methionine-dependent methyltransferases"/>
    <property type="match status" value="1"/>
</dbReference>
<dbReference type="PRINTS" id="PR00506">
    <property type="entry name" value="D21N6MTFRASE"/>
</dbReference>
<dbReference type="Pfam" id="PF01555">
    <property type="entry name" value="N6_N4_Mtase"/>
    <property type="match status" value="1"/>
</dbReference>
<dbReference type="GO" id="GO:0008170">
    <property type="term" value="F:N-methyltransferase activity"/>
    <property type="evidence" value="ECO:0007669"/>
    <property type="project" value="InterPro"/>
</dbReference>
<comment type="similarity">
    <text evidence="1">Belongs to the N(4)/N(6)-methyltransferase family.</text>
</comment>
<evidence type="ECO:0000256" key="4">
    <source>
        <dbReference type="ARBA" id="ARBA00022691"/>
    </source>
</evidence>
<gene>
    <name evidence="6" type="ORF">LCGC14_2648330</name>
</gene>
<evidence type="ECO:0000256" key="3">
    <source>
        <dbReference type="ARBA" id="ARBA00022679"/>
    </source>
</evidence>
<sequence length="197" mass="22242">VDLVLTDPPWGNATQCNAQRFSRAKSPWWNNVDTSKVVAHSDIVGDDAEFDPRPWIAQPAILWGANHYTRHLQHSGGWLIWDKRKGAEDMAEKGWPLGEAELAWTNIMGATRVYRNLWSGLLRSAEKGEHYHPTQKPLGLMRWCMEFTDAALILDPFMGSGTTLRAAKDLGRKAIGIEIEEKYCEIAANRLQQGVLF</sequence>
<comment type="caution">
    <text evidence="6">The sequence shown here is derived from an EMBL/GenBank/DDBJ whole genome shotgun (WGS) entry which is preliminary data.</text>
</comment>
<dbReference type="InterPro" id="IPR002052">
    <property type="entry name" value="DNA_methylase_N6_adenine_CS"/>
</dbReference>
<organism evidence="6">
    <name type="scientific">marine sediment metagenome</name>
    <dbReference type="NCBI Taxonomy" id="412755"/>
    <lineage>
        <taxon>unclassified sequences</taxon>
        <taxon>metagenomes</taxon>
        <taxon>ecological metagenomes</taxon>
    </lineage>
</organism>
<keyword evidence="4" id="KW-0949">S-adenosyl-L-methionine</keyword>
<dbReference type="EMBL" id="LAZR01045854">
    <property type="protein sequence ID" value="KKK97877.1"/>
    <property type="molecule type" value="Genomic_DNA"/>
</dbReference>
<dbReference type="InterPro" id="IPR029063">
    <property type="entry name" value="SAM-dependent_MTases_sf"/>
</dbReference>
<reference evidence="6" key="1">
    <citation type="journal article" date="2015" name="Nature">
        <title>Complex archaea that bridge the gap between prokaryotes and eukaryotes.</title>
        <authorList>
            <person name="Spang A."/>
            <person name="Saw J.H."/>
            <person name="Jorgensen S.L."/>
            <person name="Zaremba-Niedzwiedzka K."/>
            <person name="Martijn J."/>
            <person name="Lind A.E."/>
            <person name="van Eijk R."/>
            <person name="Schleper C."/>
            <person name="Guy L."/>
            <person name="Ettema T.J."/>
        </authorList>
    </citation>
    <scope>NUCLEOTIDE SEQUENCE</scope>
</reference>
<evidence type="ECO:0000259" key="5">
    <source>
        <dbReference type="Pfam" id="PF01555"/>
    </source>
</evidence>
<evidence type="ECO:0000256" key="1">
    <source>
        <dbReference type="ARBA" id="ARBA00006594"/>
    </source>
</evidence>
<evidence type="ECO:0000256" key="2">
    <source>
        <dbReference type="ARBA" id="ARBA00022603"/>
    </source>
</evidence>
<accession>A0A0F8ZVL0</accession>
<keyword evidence="2" id="KW-0489">Methyltransferase</keyword>
<dbReference type="InterPro" id="IPR002295">
    <property type="entry name" value="N4/N6-MTase_EcoPI_Mod-like"/>
</dbReference>
<dbReference type="Gene3D" id="3.40.50.150">
    <property type="entry name" value="Vaccinia Virus protein VP39"/>
    <property type="match status" value="1"/>
</dbReference>
<dbReference type="AlphaFoldDB" id="A0A0F8ZVL0"/>
<keyword evidence="3" id="KW-0808">Transferase</keyword>
<feature type="domain" description="DNA methylase N-4/N-6" evidence="5">
    <location>
        <begin position="110"/>
        <end position="188"/>
    </location>
</feature>
<proteinExistence type="inferred from homology"/>
<evidence type="ECO:0000313" key="6">
    <source>
        <dbReference type="EMBL" id="KKK97877.1"/>
    </source>
</evidence>
<dbReference type="GO" id="GO:0032259">
    <property type="term" value="P:methylation"/>
    <property type="evidence" value="ECO:0007669"/>
    <property type="project" value="UniProtKB-KW"/>
</dbReference>
<protein>
    <recommendedName>
        <fullName evidence="5">DNA methylase N-4/N-6 domain-containing protein</fullName>
    </recommendedName>
</protein>